<keyword evidence="5" id="KW-1185">Reference proteome</keyword>
<dbReference type="RefSeq" id="WP_344760116.1">
    <property type="nucleotide sequence ID" value="NZ_BAAAZU010000024.1"/>
</dbReference>
<keyword evidence="1 3" id="KW-0812">Transmembrane</keyword>
<evidence type="ECO:0000313" key="5">
    <source>
        <dbReference type="Proteomes" id="UP001501727"/>
    </source>
</evidence>
<proteinExistence type="predicted"/>
<feature type="transmembrane region" description="Helical" evidence="3">
    <location>
        <begin position="298"/>
        <end position="319"/>
    </location>
</feature>
<keyword evidence="3" id="KW-0472">Membrane</keyword>
<protein>
    <submittedName>
        <fullName evidence="4">Uncharacterized protein</fullName>
    </submittedName>
</protein>
<sequence>MTASRDPPALTRVTGSSLIAWAWVPCVMAALAYPHLLAVFHNQLNSVDGSLGLAVGALILAFGVSALGLLGAFVSGRSDVQRPRVRMARRISHLVTAAPPLFVFMGVLLFLMRVEGMDVAVWTALWLAVAAATLMQQFAEPGDGHAASVGPSVPRRRNAVLRVMHGVTAVAILVVFLGPHLGNHLSALWGDEVHHRVMDMLRVVYRNGLVEPLLIGIIGLQVISGLVLWRPKIAVRADFLGTLQTASGIYLAAFLLAHVNSVFTLARYFGTDTNWAWATSAPNGLTADPWDVRLIPHYALGVFLLLAHLCCAVRAVMIAHGVPVARANRRTWGLLGLGVLLSAAIASAMLGWRIV</sequence>
<evidence type="ECO:0000256" key="1">
    <source>
        <dbReference type="ARBA" id="ARBA00022692"/>
    </source>
</evidence>
<accession>A0ABP7MR37</accession>
<evidence type="ECO:0000313" key="4">
    <source>
        <dbReference type="EMBL" id="GAA3928526.1"/>
    </source>
</evidence>
<dbReference type="Proteomes" id="UP001501727">
    <property type="component" value="Unassembled WGS sequence"/>
</dbReference>
<feature type="transmembrane region" description="Helical" evidence="3">
    <location>
        <begin position="12"/>
        <end position="33"/>
    </location>
</feature>
<feature type="transmembrane region" description="Helical" evidence="3">
    <location>
        <begin position="249"/>
        <end position="269"/>
    </location>
</feature>
<dbReference type="Gene3D" id="1.20.1300.10">
    <property type="entry name" value="Fumarate reductase/succinate dehydrogenase, transmembrane subunit"/>
    <property type="match status" value="1"/>
</dbReference>
<feature type="transmembrane region" description="Helical" evidence="3">
    <location>
        <begin position="94"/>
        <end position="113"/>
    </location>
</feature>
<feature type="transmembrane region" description="Helical" evidence="3">
    <location>
        <begin position="209"/>
        <end position="229"/>
    </location>
</feature>
<organism evidence="4 5">
    <name type="scientific">Luteimonas lutimaris</name>
    <dbReference type="NCBI Taxonomy" id="698645"/>
    <lineage>
        <taxon>Bacteria</taxon>
        <taxon>Pseudomonadati</taxon>
        <taxon>Pseudomonadota</taxon>
        <taxon>Gammaproteobacteria</taxon>
        <taxon>Lysobacterales</taxon>
        <taxon>Lysobacteraceae</taxon>
        <taxon>Luteimonas</taxon>
    </lineage>
</organism>
<evidence type="ECO:0000256" key="2">
    <source>
        <dbReference type="ARBA" id="ARBA00022989"/>
    </source>
</evidence>
<dbReference type="InterPro" id="IPR034804">
    <property type="entry name" value="SQR/QFR_C/D"/>
</dbReference>
<comment type="caution">
    <text evidence="4">The sequence shown here is derived from an EMBL/GenBank/DDBJ whole genome shotgun (WGS) entry which is preliminary data.</text>
</comment>
<feature type="transmembrane region" description="Helical" evidence="3">
    <location>
        <begin position="53"/>
        <end position="74"/>
    </location>
</feature>
<dbReference type="SUPFAM" id="SSF81343">
    <property type="entry name" value="Fumarate reductase respiratory complex transmembrane subunits"/>
    <property type="match status" value="1"/>
</dbReference>
<keyword evidence="2 3" id="KW-1133">Transmembrane helix</keyword>
<feature type="transmembrane region" description="Helical" evidence="3">
    <location>
        <begin position="119"/>
        <end position="139"/>
    </location>
</feature>
<reference evidence="5" key="1">
    <citation type="journal article" date="2019" name="Int. J. Syst. Evol. Microbiol.">
        <title>The Global Catalogue of Microorganisms (GCM) 10K type strain sequencing project: providing services to taxonomists for standard genome sequencing and annotation.</title>
        <authorList>
            <consortium name="The Broad Institute Genomics Platform"/>
            <consortium name="The Broad Institute Genome Sequencing Center for Infectious Disease"/>
            <person name="Wu L."/>
            <person name="Ma J."/>
        </authorList>
    </citation>
    <scope>NUCLEOTIDE SEQUENCE [LARGE SCALE GENOMIC DNA]</scope>
    <source>
        <strain evidence="5">JCM 16916</strain>
    </source>
</reference>
<gene>
    <name evidence="4" type="ORF">GCM10022229_22750</name>
</gene>
<name>A0ABP7MR37_9GAMM</name>
<feature type="transmembrane region" description="Helical" evidence="3">
    <location>
        <begin position="331"/>
        <end position="352"/>
    </location>
</feature>
<dbReference type="EMBL" id="BAAAZU010000024">
    <property type="protein sequence ID" value="GAA3928526.1"/>
    <property type="molecule type" value="Genomic_DNA"/>
</dbReference>
<evidence type="ECO:0000256" key="3">
    <source>
        <dbReference type="SAM" id="Phobius"/>
    </source>
</evidence>
<feature type="transmembrane region" description="Helical" evidence="3">
    <location>
        <begin position="159"/>
        <end position="178"/>
    </location>
</feature>